<evidence type="ECO:0000313" key="1">
    <source>
        <dbReference type="EMBL" id="ORY91831.1"/>
    </source>
</evidence>
<name>A0A1X2H207_SYNRA</name>
<proteinExistence type="predicted"/>
<dbReference type="Proteomes" id="UP000242180">
    <property type="component" value="Unassembled WGS sequence"/>
</dbReference>
<accession>A0A1X2H207</accession>
<comment type="caution">
    <text evidence="1">The sequence shown here is derived from an EMBL/GenBank/DDBJ whole genome shotgun (WGS) entry which is preliminary data.</text>
</comment>
<dbReference type="AlphaFoldDB" id="A0A1X2H207"/>
<dbReference type="EMBL" id="MCGN01000010">
    <property type="protein sequence ID" value="ORY91831.1"/>
    <property type="molecule type" value="Genomic_DNA"/>
</dbReference>
<evidence type="ECO:0000313" key="2">
    <source>
        <dbReference type="Proteomes" id="UP000242180"/>
    </source>
</evidence>
<organism evidence="1 2">
    <name type="scientific">Syncephalastrum racemosum</name>
    <name type="common">Filamentous fungus</name>
    <dbReference type="NCBI Taxonomy" id="13706"/>
    <lineage>
        <taxon>Eukaryota</taxon>
        <taxon>Fungi</taxon>
        <taxon>Fungi incertae sedis</taxon>
        <taxon>Mucoromycota</taxon>
        <taxon>Mucoromycotina</taxon>
        <taxon>Mucoromycetes</taxon>
        <taxon>Mucorales</taxon>
        <taxon>Syncephalastraceae</taxon>
        <taxon>Syncephalastrum</taxon>
    </lineage>
</organism>
<reference evidence="1 2" key="1">
    <citation type="submission" date="2016-07" db="EMBL/GenBank/DDBJ databases">
        <title>Pervasive Adenine N6-methylation of Active Genes in Fungi.</title>
        <authorList>
            <consortium name="DOE Joint Genome Institute"/>
            <person name="Mondo S.J."/>
            <person name="Dannebaum R.O."/>
            <person name="Kuo R.C."/>
            <person name="Labutti K."/>
            <person name="Haridas S."/>
            <person name="Kuo A."/>
            <person name="Salamov A."/>
            <person name="Ahrendt S.R."/>
            <person name="Lipzen A."/>
            <person name="Sullivan W."/>
            <person name="Andreopoulos W.B."/>
            <person name="Clum A."/>
            <person name="Lindquist E."/>
            <person name="Daum C."/>
            <person name="Ramamoorthy G.K."/>
            <person name="Gryganskyi A."/>
            <person name="Culley D."/>
            <person name="Magnuson J.K."/>
            <person name="James T.Y."/>
            <person name="O'Malley M.A."/>
            <person name="Stajich J.E."/>
            <person name="Spatafora J.W."/>
            <person name="Visel A."/>
            <person name="Grigoriev I.V."/>
        </authorList>
    </citation>
    <scope>NUCLEOTIDE SEQUENCE [LARGE SCALE GENOMIC DNA]</scope>
    <source>
        <strain evidence="1 2">NRRL 2496</strain>
    </source>
</reference>
<protein>
    <submittedName>
        <fullName evidence="1">Uncharacterized protein</fullName>
    </submittedName>
</protein>
<sequence length="65" mass="7561">MRLKWNDSGLEMMTLKPDILIIYDRIVQLKPVEVPMGALEVFKEDLSKAKHFYDHSKALVEGRLC</sequence>
<gene>
    <name evidence="1" type="ORF">BCR43DRAFT_517870</name>
</gene>
<keyword evidence="2" id="KW-1185">Reference proteome</keyword>
<dbReference type="InParanoid" id="A0A1X2H207"/>